<dbReference type="InterPro" id="IPR007219">
    <property type="entry name" value="XnlR_reg_dom"/>
</dbReference>
<dbReference type="SUPFAM" id="SSF57701">
    <property type="entry name" value="Zn2/Cys6 DNA-binding domain"/>
    <property type="match status" value="1"/>
</dbReference>
<comment type="caution">
    <text evidence="8">The sequence shown here is derived from an EMBL/GenBank/DDBJ whole genome shotgun (WGS) entry which is preliminary data.</text>
</comment>
<organism evidence="8 9">
    <name type="scientific">Diplodia seriata</name>
    <dbReference type="NCBI Taxonomy" id="420778"/>
    <lineage>
        <taxon>Eukaryota</taxon>
        <taxon>Fungi</taxon>
        <taxon>Dikarya</taxon>
        <taxon>Ascomycota</taxon>
        <taxon>Pezizomycotina</taxon>
        <taxon>Dothideomycetes</taxon>
        <taxon>Dothideomycetes incertae sedis</taxon>
        <taxon>Botryosphaeriales</taxon>
        <taxon>Botryosphaeriaceae</taxon>
        <taxon>Diplodia</taxon>
    </lineage>
</organism>
<dbReference type="Pfam" id="PF04082">
    <property type="entry name" value="Fungal_trans"/>
    <property type="match status" value="1"/>
</dbReference>
<evidence type="ECO:0000256" key="2">
    <source>
        <dbReference type="ARBA" id="ARBA00022833"/>
    </source>
</evidence>
<dbReference type="PANTHER" id="PTHR31779">
    <property type="entry name" value="2-NITROPROPANE DIOXYGENASE FAMILY, PUTATIVE (AFU_ORTHOLOGUE AFUA_2G17430)-RELATED"/>
    <property type="match status" value="1"/>
</dbReference>
<dbReference type="GO" id="GO:0000981">
    <property type="term" value="F:DNA-binding transcription factor activity, RNA polymerase II-specific"/>
    <property type="evidence" value="ECO:0007669"/>
    <property type="project" value="InterPro"/>
</dbReference>
<accession>A0A1S8BJ28</accession>
<proteinExistence type="predicted"/>
<dbReference type="PROSITE" id="PS00463">
    <property type="entry name" value="ZN2_CY6_FUNGAL_1"/>
    <property type="match status" value="1"/>
</dbReference>
<dbReference type="SMART" id="SM00066">
    <property type="entry name" value="GAL4"/>
    <property type="match status" value="1"/>
</dbReference>
<dbReference type="GO" id="GO:0008270">
    <property type="term" value="F:zinc ion binding"/>
    <property type="evidence" value="ECO:0007669"/>
    <property type="project" value="InterPro"/>
</dbReference>
<evidence type="ECO:0000259" key="7">
    <source>
        <dbReference type="PROSITE" id="PS50048"/>
    </source>
</evidence>
<dbReference type="InterPro" id="IPR052478">
    <property type="entry name" value="Metabolite_Synth_Reg"/>
</dbReference>
<keyword evidence="1" id="KW-0479">Metal-binding</keyword>
<dbReference type="OrthoDB" id="4064873at2759"/>
<dbReference type="GO" id="GO:0006351">
    <property type="term" value="P:DNA-templated transcription"/>
    <property type="evidence" value="ECO:0007669"/>
    <property type="project" value="InterPro"/>
</dbReference>
<keyword evidence="2" id="KW-0862">Zinc</keyword>
<dbReference type="GO" id="GO:0009410">
    <property type="term" value="P:response to xenobiotic stimulus"/>
    <property type="evidence" value="ECO:0007669"/>
    <property type="project" value="TreeGrafter"/>
</dbReference>
<dbReference type="GO" id="GO:0003677">
    <property type="term" value="F:DNA binding"/>
    <property type="evidence" value="ECO:0007669"/>
    <property type="project" value="UniProtKB-KW"/>
</dbReference>
<evidence type="ECO:0000256" key="5">
    <source>
        <dbReference type="ARBA" id="ARBA00023163"/>
    </source>
</evidence>
<feature type="domain" description="Zn(2)-C6 fungal-type" evidence="7">
    <location>
        <begin position="13"/>
        <end position="42"/>
    </location>
</feature>
<gene>
    <name evidence="8" type="ORF">BK809_0007629</name>
</gene>
<dbReference type="EMBL" id="MSZU01000076">
    <property type="protein sequence ID" value="OMP87542.1"/>
    <property type="molecule type" value="Genomic_DNA"/>
</dbReference>
<name>A0A1S8BJ28_9PEZI</name>
<evidence type="ECO:0000256" key="1">
    <source>
        <dbReference type="ARBA" id="ARBA00022723"/>
    </source>
</evidence>
<keyword evidence="5" id="KW-0804">Transcription</keyword>
<dbReference type="Pfam" id="PF00172">
    <property type="entry name" value="Zn_clus"/>
    <property type="match status" value="1"/>
</dbReference>
<dbReference type="InterPro" id="IPR001138">
    <property type="entry name" value="Zn2Cys6_DnaBD"/>
</dbReference>
<keyword evidence="4" id="KW-0238">DNA-binding</keyword>
<dbReference type="PROSITE" id="PS50048">
    <property type="entry name" value="ZN2_CY6_FUNGAL_2"/>
    <property type="match status" value="1"/>
</dbReference>
<sequence>MPPTRTRQRARKACMPCRSRKRKCDANYPCDMCVTYGYDCRFPTDDGPAAAFTPRPTTVAKTASSIQPLRIDESASIDRGVLDPSRSRFVGTSSAVAFPQSLGQSLGSQQPLALHSFGWNLGSRAEEKSPDLPSLTTLVSRPDLDLYSGTFFTLLAPIFDVVDQESFSARSLALYDRRHRDSAIASIIAGVVALGSLFHLKPHSRELEIVQFAKNMLEDAKCTRRPSADHVVGWILRTIYLRATTRPNNAWLASSTTMHLVEATGLHIDPATVHRTSEHLLAPIGGSDRLRRIFWCAWTLNNTISYEYSRTAVLIPNVTCNPVEPVVGNFLPDWIRLVQTIPGHSSPESLMGSLHQLAGIASGHPMLRLTKADVSFCFFRRLRQLGVNIPTNAVDVLLGIGDEAIDAADELIGQRQSWWNILGAIFQYTCVLLALDTQSSLARLHRAISTLETIAGTFNTHLAKEALATARVLVKAAMAKKREELAFLEEAVGNHNEIPGNAQSNPRNDTATPQELTDLGLNWDLFLNDPFPFTFSDMDLGA</sequence>
<evidence type="ECO:0000313" key="9">
    <source>
        <dbReference type="Proteomes" id="UP000190776"/>
    </source>
</evidence>
<evidence type="ECO:0000256" key="6">
    <source>
        <dbReference type="ARBA" id="ARBA00023242"/>
    </source>
</evidence>
<dbReference type="Proteomes" id="UP000190776">
    <property type="component" value="Unassembled WGS sequence"/>
</dbReference>
<keyword evidence="6" id="KW-0539">Nucleus</keyword>
<evidence type="ECO:0000256" key="4">
    <source>
        <dbReference type="ARBA" id="ARBA00023125"/>
    </source>
</evidence>
<reference evidence="8 9" key="1">
    <citation type="submission" date="2017-01" db="EMBL/GenBank/DDBJ databases">
        <title>Draft genome sequence of Diplodia seriata F98.1, a fungal species involved in grapevine trunk diseases.</title>
        <authorList>
            <person name="Robert-Siegwald G."/>
            <person name="Vallet J."/>
            <person name="Abou-Mansour E."/>
            <person name="Xu J."/>
            <person name="Rey P."/>
            <person name="Bertsch C."/>
            <person name="Rego C."/>
            <person name="Larignon P."/>
            <person name="Fontaine F."/>
            <person name="Lebrun M.-H."/>
        </authorList>
    </citation>
    <scope>NUCLEOTIDE SEQUENCE [LARGE SCALE GENOMIC DNA]</scope>
    <source>
        <strain evidence="8 9">F98.1</strain>
    </source>
</reference>
<dbReference type="PANTHER" id="PTHR31779:SF6">
    <property type="entry name" value="SNOAL-LIKE DOMAIN-CONTAINING PROTEIN"/>
    <property type="match status" value="1"/>
</dbReference>
<evidence type="ECO:0000256" key="3">
    <source>
        <dbReference type="ARBA" id="ARBA00023015"/>
    </source>
</evidence>
<keyword evidence="3" id="KW-0805">Transcription regulation</keyword>
<protein>
    <submittedName>
        <fullName evidence="8">Protein RDR1</fullName>
    </submittedName>
</protein>
<evidence type="ECO:0000313" key="8">
    <source>
        <dbReference type="EMBL" id="OMP87542.1"/>
    </source>
</evidence>
<dbReference type="AlphaFoldDB" id="A0A1S8BJ28"/>
<dbReference type="CDD" id="cd12148">
    <property type="entry name" value="fungal_TF_MHR"/>
    <property type="match status" value="1"/>
</dbReference>
<dbReference type="InterPro" id="IPR036864">
    <property type="entry name" value="Zn2-C6_fun-type_DNA-bd_sf"/>
</dbReference>
<dbReference type="Gene3D" id="4.10.240.10">
    <property type="entry name" value="Zn(2)-C6 fungal-type DNA-binding domain"/>
    <property type="match status" value="1"/>
</dbReference>
<dbReference type="CDD" id="cd00067">
    <property type="entry name" value="GAL4"/>
    <property type="match status" value="1"/>
</dbReference>